<sequence>MVGESSALSVNERLARAREEDLRRQRNLRAREAAAEMRAAGGRPPLSTDSAATPDGASVSSSFASTSSSRAGLVYLASTSQAERERQERARARHLKRQVAGPIPPESWRDDFERLSIRRGTAIHLSQHRLNLLTRTADIGATRYHAGDNDDNDDNDDDDDNTLLDPSAERRYRRKVCAALRYHTQDEQAGGHGSMTSTRLSLGDLALTVIANTLILQSLESAPSFSAQQERLVDVLGYLPAHMRSRLMALCGSLSESELPLNDALASALATAADNEQKKDRDGNNDPRDVADDWEAEARVDDMGWRTRLHSSSSACIGGGSGGGGSAAASQASLDLSFADVSLKTLRRLAFPGSAVPNFSLRALSLAGWNSRLSLDSASILGVLEQLPNLEVLSLAGTRLGATEAVDEQRSSIFLRKLARFLPKLTVLDLSYCGWVSADSVCSVPWASEVTVAFPRLKHLVLTHCDAFTDGGASAALATGTVHGGDVFAGHAQSSFVGSWHAKHCQLYSPARAASTASMARRESGPLGEATRLGGAPVAQGGFGSAAPAAVGGMGGGGVGGGLRDPFAEVTHTNSLALFPQPGLARHGFASTAISFADYTGGAIQPAIVSHMSTSTTGDPSHPATPLPGSIPSRRTHEDSQQTTPTPTPTPTPSQAQSQQQQQQQQLKSFVRCPRSSGKVEMWVWQRTRALDALRGRIHPSSKSRPWIEVWF</sequence>
<organism evidence="2 3">
    <name type="scientific">Testicularia cyperi</name>
    <dbReference type="NCBI Taxonomy" id="1882483"/>
    <lineage>
        <taxon>Eukaryota</taxon>
        <taxon>Fungi</taxon>
        <taxon>Dikarya</taxon>
        <taxon>Basidiomycota</taxon>
        <taxon>Ustilaginomycotina</taxon>
        <taxon>Ustilaginomycetes</taxon>
        <taxon>Ustilaginales</taxon>
        <taxon>Anthracoideaceae</taxon>
        <taxon>Testicularia</taxon>
    </lineage>
</organism>
<evidence type="ECO:0000313" key="2">
    <source>
        <dbReference type="EMBL" id="PWY98368.1"/>
    </source>
</evidence>
<feature type="compositionally biased region" description="Basic and acidic residues" evidence="1">
    <location>
        <begin position="275"/>
        <end position="295"/>
    </location>
</feature>
<dbReference type="InterPro" id="IPR032675">
    <property type="entry name" value="LRR_dom_sf"/>
</dbReference>
<evidence type="ECO:0008006" key="4">
    <source>
        <dbReference type="Google" id="ProtNLM"/>
    </source>
</evidence>
<dbReference type="AlphaFoldDB" id="A0A317XLW1"/>
<evidence type="ECO:0000256" key="1">
    <source>
        <dbReference type="SAM" id="MobiDB-lite"/>
    </source>
</evidence>
<evidence type="ECO:0000313" key="3">
    <source>
        <dbReference type="Proteomes" id="UP000246740"/>
    </source>
</evidence>
<proteinExistence type="predicted"/>
<dbReference type="OrthoDB" id="2549725at2759"/>
<dbReference type="EMBL" id="KZ819199">
    <property type="protein sequence ID" value="PWY98368.1"/>
    <property type="molecule type" value="Genomic_DNA"/>
</dbReference>
<feature type="region of interest" description="Disordered" evidence="1">
    <location>
        <begin position="612"/>
        <end position="667"/>
    </location>
</feature>
<feature type="compositionally biased region" description="Acidic residues" evidence="1">
    <location>
        <begin position="149"/>
        <end position="162"/>
    </location>
</feature>
<dbReference type="SUPFAM" id="SSF52047">
    <property type="entry name" value="RNI-like"/>
    <property type="match status" value="1"/>
</dbReference>
<dbReference type="Gene3D" id="3.80.10.10">
    <property type="entry name" value="Ribonuclease Inhibitor"/>
    <property type="match status" value="1"/>
</dbReference>
<keyword evidence="3" id="KW-1185">Reference proteome</keyword>
<reference evidence="2 3" key="1">
    <citation type="journal article" date="2018" name="Mol. Biol. Evol.">
        <title>Broad Genomic Sampling Reveals a Smut Pathogenic Ancestry of the Fungal Clade Ustilaginomycotina.</title>
        <authorList>
            <person name="Kijpornyongpan T."/>
            <person name="Mondo S.J."/>
            <person name="Barry K."/>
            <person name="Sandor L."/>
            <person name="Lee J."/>
            <person name="Lipzen A."/>
            <person name="Pangilinan J."/>
            <person name="LaButti K."/>
            <person name="Hainaut M."/>
            <person name="Henrissat B."/>
            <person name="Grigoriev I.V."/>
            <person name="Spatafora J.W."/>
            <person name="Aime M.C."/>
        </authorList>
    </citation>
    <scope>NUCLEOTIDE SEQUENCE [LARGE SCALE GENOMIC DNA]</scope>
    <source>
        <strain evidence="2 3">MCA 3645</strain>
    </source>
</reference>
<dbReference type="InterPro" id="IPR001611">
    <property type="entry name" value="Leu-rich_rpt"/>
</dbReference>
<accession>A0A317XLW1</accession>
<feature type="region of interest" description="Disordered" evidence="1">
    <location>
        <begin position="1"/>
        <end position="64"/>
    </location>
</feature>
<gene>
    <name evidence="2" type="ORF">BCV70DRAFT_38186</name>
</gene>
<feature type="region of interest" description="Disordered" evidence="1">
    <location>
        <begin position="143"/>
        <end position="167"/>
    </location>
</feature>
<feature type="region of interest" description="Disordered" evidence="1">
    <location>
        <begin position="272"/>
        <end position="295"/>
    </location>
</feature>
<feature type="compositionally biased region" description="Low complexity" evidence="1">
    <location>
        <begin position="653"/>
        <end position="666"/>
    </location>
</feature>
<feature type="compositionally biased region" description="Basic and acidic residues" evidence="1">
    <location>
        <begin position="13"/>
        <end position="35"/>
    </location>
</feature>
<dbReference type="Proteomes" id="UP000246740">
    <property type="component" value="Unassembled WGS sequence"/>
</dbReference>
<feature type="region of interest" description="Disordered" evidence="1">
    <location>
        <begin position="79"/>
        <end position="102"/>
    </location>
</feature>
<protein>
    <recommendedName>
        <fullName evidence="4">RNI-like protein</fullName>
    </recommendedName>
</protein>
<name>A0A317XLW1_9BASI</name>
<dbReference type="Pfam" id="PF13516">
    <property type="entry name" value="LRR_6"/>
    <property type="match status" value="1"/>
</dbReference>
<dbReference type="InParanoid" id="A0A317XLW1"/>